<evidence type="ECO:0000256" key="6">
    <source>
        <dbReference type="RuleBase" id="RU361200"/>
    </source>
</evidence>
<dbReference type="InterPro" id="IPR054350">
    <property type="entry name" value="PurT/PurK_preATP-grasp"/>
</dbReference>
<keyword evidence="4 5" id="KW-0067">ATP-binding</keyword>
<feature type="binding site" evidence="5">
    <location>
        <position position="153"/>
    </location>
    <ligand>
        <name>ATP</name>
        <dbReference type="ChEBI" id="CHEBI:30616"/>
    </ligand>
</feature>
<comment type="subunit">
    <text evidence="5 6">Homodimer.</text>
</comment>
<dbReference type="InterPro" id="IPR003135">
    <property type="entry name" value="ATP-grasp_carboxylate-amine"/>
</dbReference>
<dbReference type="NCBIfam" id="NF004679">
    <property type="entry name" value="PRK06019.1-5"/>
    <property type="match status" value="1"/>
</dbReference>
<proteinExistence type="inferred from homology"/>
<dbReference type="OrthoDB" id="9804625at2"/>
<dbReference type="Pfam" id="PF02222">
    <property type="entry name" value="ATP-grasp"/>
    <property type="match status" value="1"/>
</dbReference>
<evidence type="ECO:0000259" key="7">
    <source>
        <dbReference type="PROSITE" id="PS50975"/>
    </source>
</evidence>
<accession>A2BW04</accession>
<dbReference type="EC" id="6.3.4.18" evidence="5 6"/>
<evidence type="ECO:0000313" key="8">
    <source>
        <dbReference type="EMBL" id="ABM71965.1"/>
    </source>
</evidence>
<evidence type="ECO:0000256" key="2">
    <source>
        <dbReference type="ARBA" id="ARBA00022741"/>
    </source>
</evidence>
<dbReference type="InterPro" id="IPR016185">
    <property type="entry name" value="PreATP-grasp_dom_sf"/>
</dbReference>
<feature type="binding site" evidence="5">
    <location>
        <begin position="188"/>
        <end position="191"/>
    </location>
    <ligand>
        <name>ATP</name>
        <dbReference type="ChEBI" id="CHEBI:30616"/>
    </ligand>
</feature>
<organism evidence="8 9">
    <name type="scientific">Prochlorococcus marinus (strain MIT 9515)</name>
    <dbReference type="NCBI Taxonomy" id="167542"/>
    <lineage>
        <taxon>Bacteria</taxon>
        <taxon>Bacillati</taxon>
        <taxon>Cyanobacteriota</taxon>
        <taxon>Cyanophyceae</taxon>
        <taxon>Synechococcales</taxon>
        <taxon>Prochlorococcaceae</taxon>
        <taxon>Prochlorococcus</taxon>
    </lineage>
</organism>
<evidence type="ECO:0000256" key="4">
    <source>
        <dbReference type="ARBA" id="ARBA00022840"/>
    </source>
</evidence>
<comment type="similarity">
    <text evidence="5 6">Belongs to the PurK/PurT family.</text>
</comment>
<dbReference type="Gene3D" id="3.30.470.20">
    <property type="entry name" value="ATP-grasp fold, B domain"/>
    <property type="match status" value="1"/>
</dbReference>
<dbReference type="STRING" id="167542.P9515_07561"/>
<dbReference type="KEGG" id="pmc:P9515_07561"/>
<dbReference type="Gene3D" id="3.30.1490.20">
    <property type="entry name" value="ATP-grasp fold, A domain"/>
    <property type="match status" value="1"/>
</dbReference>
<protein>
    <recommendedName>
        <fullName evidence="5 6">N5-carboxyaminoimidazole ribonucleotide synthase</fullName>
        <shortName evidence="5 6">N5-CAIR synthase</shortName>
        <ecNumber evidence="5 6">6.3.4.18</ecNumber>
    </recommendedName>
    <alternativeName>
        <fullName evidence="5 6">5-(carboxyamino)imidazole ribonucleotide synthetase</fullName>
    </alternativeName>
</protein>
<dbReference type="NCBIfam" id="TIGR01161">
    <property type="entry name" value="purK"/>
    <property type="match status" value="1"/>
</dbReference>
<dbReference type="InterPro" id="IPR005875">
    <property type="entry name" value="PurK"/>
</dbReference>
<comment type="catalytic activity">
    <reaction evidence="5 6">
        <text>5-amino-1-(5-phospho-beta-D-ribosyl)imidazole + hydrogencarbonate + ATP = 5-carboxyamino-1-(5-phospho-D-ribosyl)imidazole + ADP + phosphate + 2 H(+)</text>
        <dbReference type="Rhea" id="RHEA:19317"/>
        <dbReference type="ChEBI" id="CHEBI:15378"/>
        <dbReference type="ChEBI" id="CHEBI:17544"/>
        <dbReference type="ChEBI" id="CHEBI:30616"/>
        <dbReference type="ChEBI" id="CHEBI:43474"/>
        <dbReference type="ChEBI" id="CHEBI:58730"/>
        <dbReference type="ChEBI" id="CHEBI:137981"/>
        <dbReference type="ChEBI" id="CHEBI:456216"/>
        <dbReference type="EC" id="6.3.4.18"/>
    </reaction>
</comment>
<dbReference type="SUPFAM" id="SSF51246">
    <property type="entry name" value="Rudiment single hybrid motif"/>
    <property type="match status" value="1"/>
</dbReference>
<dbReference type="GO" id="GO:0046872">
    <property type="term" value="F:metal ion binding"/>
    <property type="evidence" value="ECO:0007669"/>
    <property type="project" value="InterPro"/>
</dbReference>
<gene>
    <name evidence="5 6 8" type="primary">purK</name>
    <name evidence="8" type="ordered locus">P9515_07561</name>
</gene>
<feature type="domain" description="ATP-grasp" evidence="7">
    <location>
        <begin position="116"/>
        <end position="302"/>
    </location>
</feature>
<feature type="binding site" evidence="5">
    <location>
        <position position="196"/>
    </location>
    <ligand>
        <name>ATP</name>
        <dbReference type="ChEBI" id="CHEBI:30616"/>
    </ligand>
</feature>
<dbReference type="PANTHER" id="PTHR11609">
    <property type="entry name" value="PURINE BIOSYNTHESIS PROTEIN 6/7, PUR6/7"/>
    <property type="match status" value="1"/>
</dbReference>
<comment type="function">
    <text evidence="6">Catalyzes the ATP-dependent conversion of 5-aminoimidazole ribonucleotide (AIR) and HCO(3)- to N5-carboxyaminoimidazole ribonucleotide (N5-CAIR).</text>
</comment>
<sequence length="396" mass="45127">MTQKRNIKNISKNYSLGIIGGGQLALMLTEAANKRGIKVCVQTKSSNDPAGSKADCVIEADPLKIKGNKDLIKKCEKIIFENEWIRIEKLNLIESNNIFVPSLQSIQPLVDRISQKKLIEKMGLPSPRWISIKDFKILEHKEIEDWNFPLMVKSLKGGYDGKGNKKINNKEDLNSFLVGAESDDWLIEEWIDYKKELALVGSRDFDGKIRLFPIVETFQKNNVCDWVLSPAEINYDLKTFVINIFSSIVNELNYVGVMGIEFFYGDKGLLINEIAPRTHNSAHFSIEACTSSQFDQYICISSGAKPPDINLNSHGSLMINLLGLKKDFPLSIEKRIEFLTQIKGSNLHWYGKSKESVGRKMGHITFLLNENNYLKRNEKSREILNKVREIWPSPNE</sequence>
<dbReference type="RefSeq" id="WP_011820070.1">
    <property type="nucleotide sequence ID" value="NC_008817.1"/>
</dbReference>
<dbReference type="InterPro" id="IPR011761">
    <property type="entry name" value="ATP-grasp"/>
</dbReference>
<dbReference type="InterPro" id="IPR040686">
    <property type="entry name" value="PurK_C"/>
</dbReference>
<evidence type="ECO:0000256" key="1">
    <source>
        <dbReference type="ARBA" id="ARBA00022598"/>
    </source>
</evidence>
<dbReference type="UniPathway" id="UPA00074">
    <property type="reaction ID" value="UER00942"/>
</dbReference>
<dbReference type="eggNOG" id="COG0026">
    <property type="taxonomic scope" value="Bacteria"/>
</dbReference>
<keyword evidence="1 5" id="KW-0436">Ligase</keyword>
<name>A2BW04_PROM5</name>
<feature type="binding site" evidence="5">
    <location>
        <begin position="272"/>
        <end position="273"/>
    </location>
    <ligand>
        <name>ATP</name>
        <dbReference type="ChEBI" id="CHEBI:30616"/>
    </ligand>
</feature>
<dbReference type="GO" id="GO:0006189">
    <property type="term" value="P:'de novo' IMP biosynthetic process"/>
    <property type="evidence" value="ECO:0007669"/>
    <property type="project" value="UniProtKB-UniRule"/>
</dbReference>
<keyword evidence="2 5" id="KW-0547">Nucleotide-binding</keyword>
<evidence type="ECO:0000313" key="9">
    <source>
        <dbReference type="Proteomes" id="UP000001589"/>
    </source>
</evidence>
<dbReference type="Gene3D" id="3.40.50.20">
    <property type="match status" value="1"/>
</dbReference>
<reference evidence="8 9" key="1">
    <citation type="journal article" date="2007" name="PLoS Genet.">
        <title>Patterns and implications of gene gain and loss in the evolution of Prochlorococcus.</title>
        <authorList>
            <person name="Kettler G.C."/>
            <person name="Martiny A.C."/>
            <person name="Huang K."/>
            <person name="Zucker J."/>
            <person name="Coleman M.L."/>
            <person name="Rodrigue S."/>
            <person name="Chen F."/>
            <person name="Lapidus A."/>
            <person name="Ferriera S."/>
            <person name="Johnson J."/>
            <person name="Steglich C."/>
            <person name="Church G.M."/>
            <person name="Richardson P."/>
            <person name="Chisholm S.W."/>
        </authorList>
    </citation>
    <scope>NUCLEOTIDE SEQUENCE [LARGE SCALE GENOMIC DNA]</scope>
    <source>
        <strain evidence="8 9">MIT 9515</strain>
    </source>
</reference>
<comment type="caution">
    <text evidence="5">Lacks conserved residue(s) required for the propagation of feature annotation.</text>
</comment>
<keyword evidence="3 5" id="KW-0658">Purine biosynthesis</keyword>
<dbReference type="SUPFAM" id="SSF52440">
    <property type="entry name" value="PreATP-grasp domain"/>
    <property type="match status" value="1"/>
</dbReference>
<dbReference type="HAMAP" id="MF_01928">
    <property type="entry name" value="PurK"/>
    <property type="match status" value="1"/>
</dbReference>
<dbReference type="GO" id="GO:0034028">
    <property type="term" value="F:5-(carboxyamino)imidazole ribonucleotide synthase activity"/>
    <property type="evidence" value="ECO:0007669"/>
    <property type="project" value="UniProtKB-UniRule"/>
</dbReference>
<dbReference type="GO" id="GO:0005829">
    <property type="term" value="C:cytosol"/>
    <property type="evidence" value="ECO:0007669"/>
    <property type="project" value="TreeGrafter"/>
</dbReference>
<dbReference type="AlphaFoldDB" id="A2BW04"/>
<dbReference type="Pfam" id="PF17769">
    <property type="entry name" value="PurK_C"/>
    <property type="match status" value="1"/>
</dbReference>
<dbReference type="Pfam" id="PF22660">
    <property type="entry name" value="RS_preATP-grasp-like"/>
    <property type="match status" value="1"/>
</dbReference>
<dbReference type="SUPFAM" id="SSF56059">
    <property type="entry name" value="Glutathione synthetase ATP-binding domain-like"/>
    <property type="match status" value="1"/>
</dbReference>
<dbReference type="PANTHER" id="PTHR11609:SF5">
    <property type="entry name" value="PHOSPHORIBOSYLAMINOIMIDAZOLE CARBOXYLASE"/>
    <property type="match status" value="1"/>
</dbReference>
<keyword evidence="8" id="KW-0456">Lyase</keyword>
<dbReference type="InterPro" id="IPR013815">
    <property type="entry name" value="ATP_grasp_subdomain_1"/>
</dbReference>
<evidence type="ECO:0000256" key="3">
    <source>
        <dbReference type="ARBA" id="ARBA00022755"/>
    </source>
</evidence>
<comment type="function">
    <text evidence="5">Catalyzes the ATP-dependent conversion of 5-aminoimidazole ribonucleotide (AIR) and HCO(3)(-) to N5-carboxyaminoimidazole ribonucleotide (N5-CAIR).</text>
</comment>
<dbReference type="GeneID" id="60201279"/>
<dbReference type="InterPro" id="IPR011054">
    <property type="entry name" value="Rudment_hybrid_motif"/>
</dbReference>
<dbReference type="Proteomes" id="UP000001589">
    <property type="component" value="Chromosome"/>
</dbReference>
<comment type="pathway">
    <text evidence="5 6">Purine metabolism; IMP biosynthesis via de novo pathway; 5-amino-1-(5-phospho-D-ribosyl)imidazole-4-carboxylate from 5-amino-1-(5-phospho-D-ribosyl)imidazole (N5-CAIR route): step 1/2.</text>
</comment>
<evidence type="ECO:0000256" key="5">
    <source>
        <dbReference type="HAMAP-Rule" id="MF_01928"/>
    </source>
</evidence>
<dbReference type="HOGENOM" id="CLU_011534_0_2_3"/>
<dbReference type="EMBL" id="CP000552">
    <property type="protein sequence ID" value="ABM71965.1"/>
    <property type="molecule type" value="Genomic_DNA"/>
</dbReference>
<dbReference type="PROSITE" id="PS50975">
    <property type="entry name" value="ATP_GRASP"/>
    <property type="match status" value="1"/>
</dbReference>
<dbReference type="GO" id="GO:0005524">
    <property type="term" value="F:ATP binding"/>
    <property type="evidence" value="ECO:0007669"/>
    <property type="project" value="UniProtKB-UniRule"/>
</dbReference>
<feature type="binding site" evidence="5">
    <location>
        <position position="112"/>
    </location>
    <ligand>
        <name>ATP</name>
        <dbReference type="ChEBI" id="CHEBI:30616"/>
    </ligand>
</feature>
<dbReference type="GO" id="GO:0004638">
    <property type="term" value="F:phosphoribosylaminoimidazole carboxylase activity"/>
    <property type="evidence" value="ECO:0007669"/>
    <property type="project" value="InterPro"/>
</dbReference>